<sequence>MSNLTCLALHLLCSSETANIGLAKLAQGRKLQGITDDQTYPSDAHHGRLAQKNVQNLFMVSMRFRSLITPHIFRSISSRRAWTINEFTRALKALPHPHVAPQIEQIRLDLSFPHVPRDTRIYPKIASLGSLLLTRLLPGGGTWALQLC</sequence>
<protein>
    <submittedName>
        <fullName evidence="1">Uncharacterized protein</fullName>
    </submittedName>
</protein>
<accession>A0A6A6F6I3</accession>
<gene>
    <name evidence="1" type="ORF">CERZMDRAFT_100932</name>
</gene>
<keyword evidence="2" id="KW-1185">Reference proteome</keyword>
<dbReference type="Proteomes" id="UP000799539">
    <property type="component" value="Unassembled WGS sequence"/>
</dbReference>
<dbReference type="AlphaFoldDB" id="A0A6A6F6I3"/>
<organism evidence="1 2">
    <name type="scientific">Cercospora zeae-maydis SCOH1-5</name>
    <dbReference type="NCBI Taxonomy" id="717836"/>
    <lineage>
        <taxon>Eukaryota</taxon>
        <taxon>Fungi</taxon>
        <taxon>Dikarya</taxon>
        <taxon>Ascomycota</taxon>
        <taxon>Pezizomycotina</taxon>
        <taxon>Dothideomycetes</taxon>
        <taxon>Dothideomycetidae</taxon>
        <taxon>Mycosphaerellales</taxon>
        <taxon>Mycosphaerellaceae</taxon>
        <taxon>Cercospora</taxon>
    </lineage>
</organism>
<dbReference type="EMBL" id="ML992690">
    <property type="protein sequence ID" value="KAF2208944.1"/>
    <property type="molecule type" value="Genomic_DNA"/>
</dbReference>
<evidence type="ECO:0000313" key="2">
    <source>
        <dbReference type="Proteomes" id="UP000799539"/>
    </source>
</evidence>
<proteinExistence type="predicted"/>
<evidence type="ECO:0000313" key="1">
    <source>
        <dbReference type="EMBL" id="KAF2208944.1"/>
    </source>
</evidence>
<reference evidence="1" key="1">
    <citation type="journal article" date="2020" name="Stud. Mycol.">
        <title>101 Dothideomycetes genomes: a test case for predicting lifestyles and emergence of pathogens.</title>
        <authorList>
            <person name="Haridas S."/>
            <person name="Albert R."/>
            <person name="Binder M."/>
            <person name="Bloem J."/>
            <person name="Labutti K."/>
            <person name="Salamov A."/>
            <person name="Andreopoulos B."/>
            <person name="Baker S."/>
            <person name="Barry K."/>
            <person name="Bills G."/>
            <person name="Bluhm B."/>
            <person name="Cannon C."/>
            <person name="Castanera R."/>
            <person name="Culley D."/>
            <person name="Daum C."/>
            <person name="Ezra D."/>
            <person name="Gonzalez J."/>
            <person name="Henrissat B."/>
            <person name="Kuo A."/>
            <person name="Liang C."/>
            <person name="Lipzen A."/>
            <person name="Lutzoni F."/>
            <person name="Magnuson J."/>
            <person name="Mondo S."/>
            <person name="Nolan M."/>
            <person name="Ohm R."/>
            <person name="Pangilinan J."/>
            <person name="Park H.-J."/>
            <person name="Ramirez L."/>
            <person name="Alfaro M."/>
            <person name="Sun H."/>
            <person name="Tritt A."/>
            <person name="Yoshinaga Y."/>
            <person name="Zwiers L.-H."/>
            <person name="Turgeon B."/>
            <person name="Goodwin S."/>
            <person name="Spatafora J."/>
            <person name="Crous P."/>
            <person name="Grigoriev I."/>
        </authorList>
    </citation>
    <scope>NUCLEOTIDE SEQUENCE</scope>
    <source>
        <strain evidence="1">SCOH1-5</strain>
    </source>
</reference>
<name>A0A6A6F6I3_9PEZI</name>